<reference evidence="3" key="1">
    <citation type="submission" date="2020-08" db="EMBL/GenBank/DDBJ databases">
        <title>Multicomponent nature underlies the extraordinary mechanical properties of spider dragline silk.</title>
        <authorList>
            <person name="Kono N."/>
            <person name="Nakamura H."/>
            <person name="Mori M."/>
            <person name="Yoshida Y."/>
            <person name="Ohtoshi R."/>
            <person name="Malay A.D."/>
            <person name="Moran D.A.P."/>
            <person name="Tomita M."/>
            <person name="Numata K."/>
            <person name="Arakawa K."/>
        </authorList>
    </citation>
    <scope>NUCLEOTIDE SEQUENCE</scope>
</reference>
<keyword evidence="1" id="KW-0732">Signal</keyword>
<proteinExistence type="predicted"/>
<evidence type="ECO:0000259" key="2">
    <source>
        <dbReference type="Pfam" id="PF18701"/>
    </source>
</evidence>
<gene>
    <name evidence="3" type="primary">X975_08509</name>
    <name evidence="3" type="ORF">TNIN_407281</name>
</gene>
<dbReference type="Pfam" id="PF18701">
    <property type="entry name" value="DUF5641"/>
    <property type="match status" value="1"/>
</dbReference>
<dbReference type="InterPro" id="IPR040676">
    <property type="entry name" value="DUF5641"/>
</dbReference>
<keyword evidence="4" id="KW-1185">Reference proteome</keyword>
<dbReference type="Proteomes" id="UP000886998">
    <property type="component" value="Unassembled WGS sequence"/>
</dbReference>
<feature type="signal peptide" evidence="1">
    <location>
        <begin position="1"/>
        <end position="16"/>
    </location>
</feature>
<dbReference type="AlphaFoldDB" id="A0A8X6YPN2"/>
<organism evidence="3 4">
    <name type="scientific">Trichonephila inaurata madagascariensis</name>
    <dbReference type="NCBI Taxonomy" id="2747483"/>
    <lineage>
        <taxon>Eukaryota</taxon>
        <taxon>Metazoa</taxon>
        <taxon>Ecdysozoa</taxon>
        <taxon>Arthropoda</taxon>
        <taxon>Chelicerata</taxon>
        <taxon>Arachnida</taxon>
        <taxon>Araneae</taxon>
        <taxon>Araneomorphae</taxon>
        <taxon>Entelegynae</taxon>
        <taxon>Araneoidea</taxon>
        <taxon>Nephilidae</taxon>
        <taxon>Trichonephila</taxon>
        <taxon>Trichonephila inaurata</taxon>
    </lineage>
</organism>
<accession>A0A8X6YPN2</accession>
<name>A0A8X6YPN2_9ARAC</name>
<comment type="caution">
    <text evidence="3">The sequence shown here is derived from an EMBL/GenBank/DDBJ whole genome shotgun (WGS) entry which is preliminary data.</text>
</comment>
<evidence type="ECO:0000313" key="4">
    <source>
        <dbReference type="Proteomes" id="UP000886998"/>
    </source>
</evidence>
<evidence type="ECO:0000313" key="3">
    <source>
        <dbReference type="EMBL" id="GFY75747.1"/>
    </source>
</evidence>
<sequence length="228" mass="25679">MAFCNLVWGWPTSVFCFWVYRIFVGGDSMVACGAKNHGDWPRPIGKKNGGPFSIPGVLKTCFQGKFLNPPGLSRGQNSHFFFRLFGGRGPSWPPWETPRELAHRPSGKTPEVEREKKGPLTYLSENSDDLVPLCPAMFLLENRNLDVPDIDYRDSNKNKKSPLSELQLGEIILIGDDIKKGIHWHLAKVIRLIPGKNGKIRTVDSNWNHATTHSKRLSFGSAVDRNLR</sequence>
<protein>
    <submittedName>
        <fullName evidence="3">Integrase catalytic domain-containing protein</fullName>
    </submittedName>
</protein>
<feature type="domain" description="DUF5641" evidence="2">
    <location>
        <begin position="162"/>
        <end position="206"/>
    </location>
</feature>
<evidence type="ECO:0000256" key="1">
    <source>
        <dbReference type="SAM" id="SignalP"/>
    </source>
</evidence>
<dbReference type="EMBL" id="BMAV01021593">
    <property type="protein sequence ID" value="GFY75747.1"/>
    <property type="molecule type" value="Genomic_DNA"/>
</dbReference>
<feature type="chain" id="PRO_5036493513" evidence="1">
    <location>
        <begin position="17"/>
        <end position="228"/>
    </location>
</feature>